<keyword evidence="3" id="KW-0732">Signal</keyword>
<evidence type="ECO:0000256" key="2">
    <source>
        <dbReference type="ARBA" id="ARBA00022737"/>
    </source>
</evidence>
<evidence type="ECO:0000256" key="3">
    <source>
        <dbReference type="SAM" id="SignalP"/>
    </source>
</evidence>
<dbReference type="InterPro" id="IPR050333">
    <property type="entry name" value="SLRP"/>
</dbReference>
<keyword evidence="1" id="KW-0433">Leucine-rich repeat</keyword>
<keyword evidence="2" id="KW-0677">Repeat</keyword>
<proteinExistence type="predicted"/>
<keyword evidence="5" id="KW-1185">Reference proteome</keyword>
<dbReference type="InterPro" id="IPR001611">
    <property type="entry name" value="Leu-rich_rpt"/>
</dbReference>
<dbReference type="InterPro" id="IPR003591">
    <property type="entry name" value="Leu-rich_rpt_typical-subtyp"/>
</dbReference>
<sequence>MRLHGVVLLSSLLLSAVGACDEPTFAGVRVTLKGAKDVKNITGCFGPTDDLVKVSYIQVVGQPVPVIRRDAIHGLPNLVDVILEDDNVTDIEPGAFRNLTYLYLIRIRNNNIRVIRAGVFANLPVRELNLMNNRIEIIDPNAFDDLPNLLILGLNENKITRISNDWFKQSPRVANINLEKNYITTIPDRILQNIRGVHVVKNVTIQTNIMLNDNLIRKIEDGAFDGPETLGWLFLHRNEIEQISEESLGSLKAIDWIRLDHNKLKCIPEKLVHISPKIVYYLQSNPLSEMCINKLNITTV</sequence>
<feature type="signal peptide" evidence="3">
    <location>
        <begin position="1"/>
        <end position="19"/>
    </location>
</feature>
<dbReference type="AlphaFoldDB" id="A0A9N9TI16"/>
<gene>
    <name evidence="4" type="ORF">PHYEVI_LOCUS3089</name>
</gene>
<name>A0A9N9TI16_PHYSR</name>
<dbReference type="InterPro" id="IPR032675">
    <property type="entry name" value="LRR_dom_sf"/>
</dbReference>
<accession>A0A9N9TI16</accession>
<dbReference type="SMART" id="SM00369">
    <property type="entry name" value="LRR_TYP"/>
    <property type="match status" value="6"/>
</dbReference>
<evidence type="ECO:0000256" key="1">
    <source>
        <dbReference type="ARBA" id="ARBA00022614"/>
    </source>
</evidence>
<dbReference type="SUPFAM" id="SSF52058">
    <property type="entry name" value="L domain-like"/>
    <property type="match status" value="1"/>
</dbReference>
<dbReference type="Proteomes" id="UP001153712">
    <property type="component" value="Chromosome 12"/>
</dbReference>
<reference evidence="4" key="1">
    <citation type="submission" date="2022-01" db="EMBL/GenBank/DDBJ databases">
        <authorList>
            <person name="King R."/>
        </authorList>
    </citation>
    <scope>NUCLEOTIDE SEQUENCE</scope>
</reference>
<dbReference type="PANTHER" id="PTHR45712">
    <property type="entry name" value="AGAP008170-PA"/>
    <property type="match status" value="1"/>
</dbReference>
<protein>
    <submittedName>
        <fullName evidence="4">Uncharacterized protein</fullName>
    </submittedName>
</protein>
<dbReference type="Pfam" id="PF13855">
    <property type="entry name" value="LRR_8"/>
    <property type="match status" value="3"/>
</dbReference>
<feature type="chain" id="PRO_5040109908" evidence="3">
    <location>
        <begin position="20"/>
        <end position="300"/>
    </location>
</feature>
<dbReference type="OrthoDB" id="676979at2759"/>
<dbReference type="Gene3D" id="3.80.10.10">
    <property type="entry name" value="Ribonuclease Inhibitor"/>
    <property type="match status" value="2"/>
</dbReference>
<dbReference type="EMBL" id="OU900105">
    <property type="protein sequence ID" value="CAG9856670.1"/>
    <property type="molecule type" value="Genomic_DNA"/>
</dbReference>
<evidence type="ECO:0000313" key="5">
    <source>
        <dbReference type="Proteomes" id="UP001153712"/>
    </source>
</evidence>
<dbReference type="PANTHER" id="PTHR45712:SF22">
    <property type="entry name" value="INSULIN-LIKE GROWTH FACTOR-BINDING PROTEIN COMPLEX ACID LABILE SUBUNIT"/>
    <property type="match status" value="1"/>
</dbReference>
<dbReference type="PROSITE" id="PS51257">
    <property type="entry name" value="PROKAR_LIPOPROTEIN"/>
    <property type="match status" value="1"/>
</dbReference>
<evidence type="ECO:0000313" key="4">
    <source>
        <dbReference type="EMBL" id="CAG9856670.1"/>
    </source>
</evidence>
<organism evidence="4 5">
    <name type="scientific">Phyllotreta striolata</name>
    <name type="common">Striped flea beetle</name>
    <name type="synonym">Crioceris striolata</name>
    <dbReference type="NCBI Taxonomy" id="444603"/>
    <lineage>
        <taxon>Eukaryota</taxon>
        <taxon>Metazoa</taxon>
        <taxon>Ecdysozoa</taxon>
        <taxon>Arthropoda</taxon>
        <taxon>Hexapoda</taxon>
        <taxon>Insecta</taxon>
        <taxon>Pterygota</taxon>
        <taxon>Neoptera</taxon>
        <taxon>Endopterygota</taxon>
        <taxon>Coleoptera</taxon>
        <taxon>Polyphaga</taxon>
        <taxon>Cucujiformia</taxon>
        <taxon>Chrysomeloidea</taxon>
        <taxon>Chrysomelidae</taxon>
        <taxon>Galerucinae</taxon>
        <taxon>Alticini</taxon>
        <taxon>Phyllotreta</taxon>
    </lineage>
</organism>